<dbReference type="PROSITE" id="PS51007">
    <property type="entry name" value="CYTC"/>
    <property type="match status" value="1"/>
</dbReference>
<reference evidence="9 10" key="1">
    <citation type="submission" date="2024-09" db="EMBL/GenBank/DDBJ databases">
        <authorList>
            <person name="Sun Q."/>
            <person name="Mori K."/>
        </authorList>
    </citation>
    <scope>NUCLEOTIDE SEQUENCE [LARGE SCALE GENOMIC DNA]</scope>
    <source>
        <strain evidence="9 10">CCM 7706</strain>
    </source>
</reference>
<dbReference type="SUPFAM" id="SSF46626">
    <property type="entry name" value="Cytochrome c"/>
    <property type="match status" value="1"/>
</dbReference>
<keyword evidence="3 6" id="KW-0479">Metal-binding</keyword>
<dbReference type="RefSeq" id="WP_379487362.1">
    <property type="nucleotide sequence ID" value="NZ_JBHLWK010000012.1"/>
</dbReference>
<evidence type="ECO:0000256" key="3">
    <source>
        <dbReference type="ARBA" id="ARBA00022723"/>
    </source>
</evidence>
<evidence type="ECO:0000313" key="10">
    <source>
        <dbReference type="Proteomes" id="UP001589798"/>
    </source>
</evidence>
<proteinExistence type="predicted"/>
<feature type="signal peptide" evidence="7">
    <location>
        <begin position="1"/>
        <end position="21"/>
    </location>
</feature>
<dbReference type="PRINTS" id="PR00604">
    <property type="entry name" value="CYTCHRMECIAB"/>
</dbReference>
<comment type="caution">
    <text evidence="9">The sequence shown here is derived from an EMBL/GenBank/DDBJ whole genome shotgun (WGS) entry which is preliminary data.</text>
</comment>
<evidence type="ECO:0000256" key="4">
    <source>
        <dbReference type="ARBA" id="ARBA00022982"/>
    </source>
</evidence>
<evidence type="ECO:0000256" key="2">
    <source>
        <dbReference type="ARBA" id="ARBA00022617"/>
    </source>
</evidence>
<keyword evidence="5 6" id="KW-0408">Iron</keyword>
<name>A0ABV6CV39_9SPHN</name>
<dbReference type="Pfam" id="PF00034">
    <property type="entry name" value="Cytochrom_C"/>
    <property type="match status" value="1"/>
</dbReference>
<dbReference type="Proteomes" id="UP001589798">
    <property type="component" value="Unassembled WGS sequence"/>
</dbReference>
<evidence type="ECO:0000256" key="5">
    <source>
        <dbReference type="ARBA" id="ARBA00023004"/>
    </source>
</evidence>
<organism evidence="9 10">
    <name type="scientific">Novosphingobium soli</name>
    <dbReference type="NCBI Taxonomy" id="574956"/>
    <lineage>
        <taxon>Bacteria</taxon>
        <taxon>Pseudomonadati</taxon>
        <taxon>Pseudomonadota</taxon>
        <taxon>Alphaproteobacteria</taxon>
        <taxon>Sphingomonadales</taxon>
        <taxon>Sphingomonadaceae</taxon>
        <taxon>Novosphingobium</taxon>
    </lineage>
</organism>
<feature type="domain" description="Cytochrome c" evidence="8">
    <location>
        <begin position="40"/>
        <end position="140"/>
    </location>
</feature>
<evidence type="ECO:0000256" key="1">
    <source>
        <dbReference type="ARBA" id="ARBA00022448"/>
    </source>
</evidence>
<dbReference type="Gene3D" id="1.10.760.10">
    <property type="entry name" value="Cytochrome c-like domain"/>
    <property type="match status" value="1"/>
</dbReference>
<evidence type="ECO:0000313" key="9">
    <source>
        <dbReference type="EMBL" id="MFC0204604.1"/>
    </source>
</evidence>
<keyword evidence="2 6" id="KW-0349">Heme</keyword>
<dbReference type="InterPro" id="IPR036909">
    <property type="entry name" value="Cyt_c-like_dom_sf"/>
</dbReference>
<keyword evidence="10" id="KW-1185">Reference proteome</keyword>
<keyword evidence="7" id="KW-0732">Signal</keyword>
<evidence type="ECO:0000256" key="7">
    <source>
        <dbReference type="SAM" id="SignalP"/>
    </source>
</evidence>
<evidence type="ECO:0000256" key="6">
    <source>
        <dbReference type="PROSITE-ProRule" id="PRU00433"/>
    </source>
</evidence>
<dbReference type="InterPro" id="IPR009056">
    <property type="entry name" value="Cyt_c-like_dom"/>
</dbReference>
<evidence type="ECO:0000259" key="8">
    <source>
        <dbReference type="PROSITE" id="PS51007"/>
    </source>
</evidence>
<gene>
    <name evidence="9" type="ORF">ACFFJC_10000</name>
</gene>
<sequence length="141" mass="14200">MTRVHPAPLAAALAGAALALAALPAATAAQPAPVAPAARPDVAKGKAQFARCMACHSVDPAKPRGIGPNLAGVVGRAAGKQPGFKYTPALAGARFKWTPEKLDAFIAKPREVVPGTNMVFAGIADPAARKALIAYLGTTGK</sequence>
<dbReference type="PANTHER" id="PTHR11961">
    <property type="entry name" value="CYTOCHROME C"/>
    <property type="match status" value="1"/>
</dbReference>
<accession>A0ABV6CV39</accession>
<feature type="chain" id="PRO_5046397846" evidence="7">
    <location>
        <begin position="22"/>
        <end position="141"/>
    </location>
</feature>
<keyword evidence="4" id="KW-0249">Electron transport</keyword>
<dbReference type="EMBL" id="JBHLWK010000012">
    <property type="protein sequence ID" value="MFC0204604.1"/>
    <property type="molecule type" value="Genomic_DNA"/>
</dbReference>
<protein>
    <submittedName>
        <fullName evidence="9">C-type cytochrome</fullName>
    </submittedName>
</protein>
<dbReference type="InterPro" id="IPR002327">
    <property type="entry name" value="Cyt_c_1A/1B"/>
</dbReference>
<keyword evidence="1" id="KW-0813">Transport</keyword>